<evidence type="ECO:0000256" key="3">
    <source>
        <dbReference type="ARBA" id="ARBA00022989"/>
    </source>
</evidence>
<reference evidence="7 8" key="1">
    <citation type="journal article" date="2009" name="Stand. Genomic Sci.">
        <title>Complete genome sequence of Acidimicrobium ferrooxidans type strain (ICP).</title>
        <authorList>
            <person name="Clum A."/>
            <person name="Nolan M."/>
            <person name="Lang E."/>
            <person name="Glavina Del Rio T."/>
            <person name="Tice H."/>
            <person name="Copeland A."/>
            <person name="Cheng J.F."/>
            <person name="Lucas S."/>
            <person name="Chen F."/>
            <person name="Bruce D."/>
            <person name="Goodwin L."/>
            <person name="Pitluck S."/>
            <person name="Ivanova N."/>
            <person name="Mavrommatis K."/>
            <person name="Mikhailova N."/>
            <person name="Pati A."/>
            <person name="Chen A."/>
            <person name="Palaniappan K."/>
            <person name="Goker M."/>
            <person name="Spring S."/>
            <person name="Land M."/>
            <person name="Hauser L."/>
            <person name="Chang Y.J."/>
            <person name="Jeffries C.C."/>
            <person name="Chain P."/>
            <person name="Bristow J."/>
            <person name="Eisen J.A."/>
            <person name="Markowitz V."/>
            <person name="Hugenholtz P."/>
            <person name="Kyrpides N.C."/>
            <person name="Klenk H.P."/>
            <person name="Lapidus A."/>
        </authorList>
    </citation>
    <scope>NUCLEOTIDE SEQUENCE [LARGE SCALE GENOMIC DNA]</scope>
    <source>
        <strain evidence="8">DSM 10331 / JCM 15462 / NBRC 103882 / ICP</strain>
    </source>
</reference>
<dbReference type="AlphaFoldDB" id="C7M050"/>
<evidence type="ECO:0000256" key="5">
    <source>
        <dbReference type="SAM" id="Phobius"/>
    </source>
</evidence>
<protein>
    <submittedName>
        <fullName evidence="7">General substrate transporter</fullName>
    </submittedName>
</protein>
<dbReference type="InterPro" id="IPR020846">
    <property type="entry name" value="MFS_dom"/>
</dbReference>
<dbReference type="InterPro" id="IPR036259">
    <property type="entry name" value="MFS_trans_sf"/>
</dbReference>
<evidence type="ECO:0000256" key="4">
    <source>
        <dbReference type="ARBA" id="ARBA00023136"/>
    </source>
</evidence>
<feature type="transmembrane region" description="Helical" evidence="5">
    <location>
        <begin position="117"/>
        <end position="139"/>
    </location>
</feature>
<feature type="transmembrane region" description="Helical" evidence="5">
    <location>
        <begin position="66"/>
        <end position="86"/>
    </location>
</feature>
<dbReference type="PANTHER" id="PTHR23508:SF10">
    <property type="entry name" value="CARBOXYLIC ACID TRANSPORTER PROTEIN HOMOLOG"/>
    <property type="match status" value="1"/>
</dbReference>
<feature type="transmembrane region" description="Helical" evidence="5">
    <location>
        <begin position="296"/>
        <end position="314"/>
    </location>
</feature>
<dbReference type="PROSITE" id="PS00217">
    <property type="entry name" value="SUGAR_TRANSPORT_2"/>
    <property type="match status" value="1"/>
</dbReference>
<evidence type="ECO:0000259" key="6">
    <source>
        <dbReference type="PROSITE" id="PS50850"/>
    </source>
</evidence>
<name>C7M050_ACIFD</name>
<feature type="transmembrane region" description="Helical" evidence="5">
    <location>
        <begin position="183"/>
        <end position="202"/>
    </location>
</feature>
<gene>
    <name evidence="7" type="ordered locus">Afer_1434</name>
</gene>
<accession>C7M050</accession>
<proteinExistence type="predicted"/>
<sequence>MDTHQPPSPYEPVDEARLNRFHWRSLFTTGMGVLTDGYDLSSVGIVLPLALASFHQHSLTGVESSLLAGSALVGSAVGALAFGFAANRGRKRFYGLDVTIMALAALAQAFAPSITWLIAIRFILGIGVGADYVLSPMILGEHANRRDRGKIMALGFGLTWTVGAVIASMLYLILEGAGVAPDLVWRIVLAAGALPAASVIYLRRRLPETPRFLLAIRRDPTAYAAVAREASGDRVAPPTRLGLNEDLKSFFARRWPAVLAACSLWFLFDIVAYSGILFGPSLIAKGIGLTPGTFNLAMELVATIPGAIVGLSLVDRVGRRWMQALGFAGMAAFLVMFAAAHAAIAAAPLVGALVYGGVNFSQQAGPGSISASGLLGVELSSTRARGLVQALTVASGRLGASLTSFVFPALFATWGEDAALVFLAGVAILALAITLLAVPETARRTLEENAGELLPAGAAD</sequence>
<dbReference type="GO" id="GO:0005886">
    <property type="term" value="C:plasma membrane"/>
    <property type="evidence" value="ECO:0007669"/>
    <property type="project" value="UniProtKB-SubCell"/>
</dbReference>
<evidence type="ECO:0000256" key="1">
    <source>
        <dbReference type="ARBA" id="ARBA00004651"/>
    </source>
</evidence>
<dbReference type="RefSeq" id="WP_015798841.1">
    <property type="nucleotide sequence ID" value="NC_013124.1"/>
</dbReference>
<feature type="transmembrane region" description="Helical" evidence="5">
    <location>
        <begin position="326"/>
        <end position="355"/>
    </location>
</feature>
<dbReference type="Gene3D" id="1.20.1250.20">
    <property type="entry name" value="MFS general substrate transporter like domains"/>
    <property type="match status" value="1"/>
</dbReference>
<evidence type="ECO:0000313" key="8">
    <source>
        <dbReference type="Proteomes" id="UP000000771"/>
    </source>
</evidence>
<feature type="transmembrane region" description="Helical" evidence="5">
    <location>
        <begin position="257"/>
        <end position="276"/>
    </location>
</feature>
<dbReference type="SUPFAM" id="SSF103473">
    <property type="entry name" value="MFS general substrate transporter"/>
    <property type="match status" value="1"/>
</dbReference>
<keyword evidence="2 5" id="KW-0812">Transmembrane</keyword>
<feature type="transmembrane region" description="Helical" evidence="5">
    <location>
        <begin position="418"/>
        <end position="438"/>
    </location>
</feature>
<dbReference type="eggNOG" id="COG0477">
    <property type="taxonomic scope" value="Bacteria"/>
</dbReference>
<keyword evidence="8" id="KW-1185">Reference proteome</keyword>
<evidence type="ECO:0000313" key="7">
    <source>
        <dbReference type="EMBL" id="ACU54358.1"/>
    </source>
</evidence>
<dbReference type="KEGG" id="afo:Afer_1434"/>
<dbReference type="STRING" id="525909.Afer_1434"/>
<dbReference type="InterPro" id="IPR005829">
    <property type="entry name" value="Sugar_transporter_CS"/>
</dbReference>
<organism evidence="7 8">
    <name type="scientific">Acidimicrobium ferrooxidans (strain DSM 10331 / JCM 15462 / NBRC 103882 / ICP)</name>
    <dbReference type="NCBI Taxonomy" id="525909"/>
    <lineage>
        <taxon>Bacteria</taxon>
        <taxon>Bacillati</taxon>
        <taxon>Actinomycetota</taxon>
        <taxon>Acidimicrobiia</taxon>
        <taxon>Acidimicrobiales</taxon>
        <taxon>Acidimicrobiaceae</taxon>
        <taxon>Acidimicrobium</taxon>
    </lineage>
</organism>
<feature type="transmembrane region" description="Helical" evidence="5">
    <location>
        <begin position="93"/>
        <end position="111"/>
    </location>
</feature>
<comment type="subcellular location">
    <subcellularLocation>
        <location evidence="1">Cell membrane</location>
        <topology evidence="1">Multi-pass membrane protein</topology>
    </subcellularLocation>
</comment>
<dbReference type="Proteomes" id="UP000000771">
    <property type="component" value="Chromosome"/>
</dbReference>
<dbReference type="EMBL" id="CP001631">
    <property type="protein sequence ID" value="ACU54358.1"/>
    <property type="molecule type" value="Genomic_DNA"/>
</dbReference>
<feature type="transmembrane region" description="Helical" evidence="5">
    <location>
        <begin position="151"/>
        <end position="171"/>
    </location>
</feature>
<dbReference type="InterPro" id="IPR005828">
    <property type="entry name" value="MFS_sugar_transport-like"/>
</dbReference>
<dbReference type="PROSITE" id="PS50850">
    <property type="entry name" value="MFS"/>
    <property type="match status" value="1"/>
</dbReference>
<dbReference type="HOGENOM" id="CLU_001265_46_14_11"/>
<keyword evidence="4 5" id="KW-0472">Membrane</keyword>
<dbReference type="GO" id="GO:0046943">
    <property type="term" value="F:carboxylic acid transmembrane transporter activity"/>
    <property type="evidence" value="ECO:0007669"/>
    <property type="project" value="TreeGrafter"/>
</dbReference>
<feature type="domain" description="Major facilitator superfamily (MFS) profile" evidence="6">
    <location>
        <begin position="25"/>
        <end position="442"/>
    </location>
</feature>
<keyword evidence="3 5" id="KW-1133">Transmembrane helix</keyword>
<dbReference type="Pfam" id="PF00083">
    <property type="entry name" value="Sugar_tr"/>
    <property type="match status" value="1"/>
</dbReference>
<evidence type="ECO:0000256" key="2">
    <source>
        <dbReference type="ARBA" id="ARBA00022692"/>
    </source>
</evidence>
<dbReference type="PANTHER" id="PTHR23508">
    <property type="entry name" value="CARBOXYLIC ACID TRANSPORTER PROTEIN HOMOLOG"/>
    <property type="match status" value="1"/>
</dbReference>